<organism evidence="2 3">
    <name type="scientific">Thermus filiformis</name>
    <dbReference type="NCBI Taxonomy" id="276"/>
    <lineage>
        <taxon>Bacteria</taxon>
        <taxon>Thermotogati</taxon>
        <taxon>Deinococcota</taxon>
        <taxon>Deinococci</taxon>
        <taxon>Thermales</taxon>
        <taxon>Thermaceae</taxon>
        <taxon>Thermus</taxon>
    </lineage>
</organism>
<keyword evidence="3" id="KW-1185">Reference proteome</keyword>
<name>A0A0D6X9K0_THEFI</name>
<dbReference type="EMBL" id="JPSL02000040">
    <property type="protein sequence ID" value="KIX84372.1"/>
    <property type="molecule type" value="Genomic_DNA"/>
</dbReference>
<dbReference type="STRING" id="276.THFILI_09845"/>
<comment type="caution">
    <text evidence="2">The sequence shown here is derived from an EMBL/GenBank/DDBJ whole genome shotgun (WGS) entry which is preliminary data.</text>
</comment>
<evidence type="ECO:0000313" key="2">
    <source>
        <dbReference type="EMBL" id="KIX84372.1"/>
    </source>
</evidence>
<gene>
    <name evidence="2" type="ORF">THFILI_09845</name>
</gene>
<dbReference type="InterPro" id="IPR025497">
    <property type="entry name" value="PatA-like_N"/>
</dbReference>
<dbReference type="RefSeq" id="WP_038062171.1">
    <property type="nucleotide sequence ID" value="NZ_JPSL02000040.1"/>
</dbReference>
<dbReference type="AlphaFoldDB" id="A0A0D6X9K0"/>
<dbReference type="Pfam" id="PF14332">
    <property type="entry name" value="DUF4388"/>
    <property type="match status" value="1"/>
</dbReference>
<dbReference type="Proteomes" id="UP000030364">
    <property type="component" value="Unassembled WGS sequence"/>
</dbReference>
<evidence type="ECO:0000259" key="1">
    <source>
        <dbReference type="Pfam" id="PF14332"/>
    </source>
</evidence>
<sequence>MEGDFRLLSPIDLLQLLAQGRRTGAFLVRAGPLEGGVYLERGRPVHAFFGSREGEKALLEVLALKEGRFLFLLGERAGRTSLGLSLEAYLLQAVRALDERVEVGPFDRIAFGEGVLATHLTLDPEELRLLSHLKGEVSLLDLVDRTGLSLEEAALRVGHLARVGILRVKPRTPHTVRLVVALGEKGASLDALLLQAWRRHYGAFARVRVKGRKEAVLPVEGVQGAGRRFFLAPELLLFHDLRVGEEVLVWPEV</sequence>
<dbReference type="OrthoDB" id="25024at2"/>
<dbReference type="PANTHER" id="PTHR36304:SF4">
    <property type="entry name" value="DUF4388 DOMAIN-CONTAINING PROTEIN"/>
    <property type="match status" value="1"/>
</dbReference>
<dbReference type="PANTHER" id="PTHR36304">
    <property type="entry name" value="DOMAIN GTPASE-ACTIVATING PROTEIN, PUTATIVE-RELATED-RELATED"/>
    <property type="match status" value="1"/>
</dbReference>
<protein>
    <recommendedName>
        <fullName evidence="1">PatA-like N-terminal domain-containing protein</fullName>
    </recommendedName>
</protein>
<accession>A0A0D6X9K0</accession>
<proteinExistence type="predicted"/>
<evidence type="ECO:0000313" key="3">
    <source>
        <dbReference type="Proteomes" id="UP000030364"/>
    </source>
</evidence>
<reference evidence="2 3" key="1">
    <citation type="journal article" date="2015" name="Genome Announc.">
        <title>Draft Genome Sequence of the Thermophile Thermus filiformis ATCC 43280, Producer of Carotenoid-(Di)glucoside-Branched Fatty Acid (Di)esters and Source of Hyperthermostable Enzymes of Biotechnological Interest.</title>
        <authorList>
            <person name="Mandelli F."/>
            <person name="Oliveira Ramires B."/>
            <person name="Couger M.B."/>
            <person name="Paixao D.A."/>
            <person name="Camilo C.M."/>
            <person name="Polikarpov I."/>
            <person name="Prade R."/>
            <person name="Riano-Pachon D.M."/>
            <person name="Squina F.M."/>
        </authorList>
    </citation>
    <scope>NUCLEOTIDE SEQUENCE [LARGE SCALE GENOMIC DNA]</scope>
    <source>
        <strain evidence="2 3">ATCC 43280</strain>
    </source>
</reference>
<feature type="domain" description="PatA-like N-terminal" evidence="1">
    <location>
        <begin position="2"/>
        <end position="100"/>
    </location>
</feature>